<dbReference type="AlphaFoldDB" id="A0A6C0LLQ9"/>
<protein>
    <recommendedName>
        <fullName evidence="1">DUF5672 domain-containing protein</fullName>
    </recommendedName>
</protein>
<evidence type="ECO:0000313" key="2">
    <source>
        <dbReference type="EMBL" id="QHU31846.1"/>
    </source>
</evidence>
<organism evidence="2">
    <name type="scientific">viral metagenome</name>
    <dbReference type="NCBI Taxonomy" id="1070528"/>
    <lineage>
        <taxon>unclassified sequences</taxon>
        <taxon>metagenomes</taxon>
        <taxon>organismal metagenomes</taxon>
    </lineage>
</organism>
<sequence>MSIKYDAVLIHTAFEQIAKRKFKDEPEFLHSCRMELEPYIFGTLNHRYGAEFQRYWDNSVIPNNGNKTVVIVERRLHPNLRFCLQNAAYYARGWAITVVCSDVNEAYVKACAGSQLSSVRIIPFFKGLGTPEEGKTEYNTVLQEWRFWELFLEEHLLMMETDTYLTKPLPASLLEYDYVASKWPWAPDAAGGGGLSYRKRSMMKHVCSQDFPIQKAQDCFISEAVEKLHFKTPTIEESTRFFGEFAFVPTMCGTHQWWTGIRSHDLDSIAGALTLSLV</sequence>
<reference evidence="2" key="1">
    <citation type="journal article" date="2020" name="Nature">
        <title>Giant virus diversity and host interactions through global metagenomics.</title>
        <authorList>
            <person name="Schulz F."/>
            <person name="Roux S."/>
            <person name="Paez-Espino D."/>
            <person name="Jungbluth S."/>
            <person name="Walsh D.A."/>
            <person name="Denef V.J."/>
            <person name="McMahon K.D."/>
            <person name="Konstantinidis K.T."/>
            <person name="Eloe-Fadrosh E.A."/>
            <person name="Kyrpides N.C."/>
            <person name="Woyke T."/>
        </authorList>
    </citation>
    <scope>NUCLEOTIDE SEQUENCE</scope>
    <source>
        <strain evidence="2">GVMAG-M-3300027963-41</strain>
    </source>
</reference>
<name>A0A6C0LLQ9_9ZZZZ</name>
<evidence type="ECO:0000259" key="1">
    <source>
        <dbReference type="Pfam" id="PF18922"/>
    </source>
</evidence>
<proteinExistence type="predicted"/>
<dbReference type="Pfam" id="PF18922">
    <property type="entry name" value="DUF5672"/>
    <property type="match status" value="1"/>
</dbReference>
<dbReference type="InterPro" id="IPR043729">
    <property type="entry name" value="DUF5672"/>
</dbReference>
<accession>A0A6C0LLQ9</accession>
<dbReference type="EMBL" id="MN740533">
    <property type="protein sequence ID" value="QHU31846.1"/>
    <property type="molecule type" value="Genomic_DNA"/>
</dbReference>
<feature type="domain" description="DUF5672" evidence="1">
    <location>
        <begin position="135"/>
        <end position="244"/>
    </location>
</feature>